<dbReference type="RefSeq" id="WP_272168575.1">
    <property type="nucleotide sequence ID" value="NZ_JAQOSL010000004.1"/>
</dbReference>
<keyword evidence="3" id="KW-1185">Reference proteome</keyword>
<proteinExistence type="predicted"/>
<gene>
    <name evidence="2" type="ORF">ACFQGO_01750</name>
</gene>
<reference evidence="3" key="1">
    <citation type="journal article" date="2019" name="Int. J. Syst. Evol. Microbiol.">
        <title>The Global Catalogue of Microorganisms (GCM) 10K type strain sequencing project: providing services to taxonomists for standard genome sequencing and annotation.</title>
        <authorList>
            <consortium name="The Broad Institute Genomics Platform"/>
            <consortium name="The Broad Institute Genome Sequencing Center for Infectious Disease"/>
            <person name="Wu L."/>
            <person name="Ma J."/>
        </authorList>
    </citation>
    <scope>NUCLEOTIDE SEQUENCE [LARGE SCALE GENOMIC DNA]</scope>
    <source>
        <strain evidence="3">JCM 9918</strain>
    </source>
</reference>
<name>A0ABW1AZH6_9ACTN</name>
<organism evidence="2 3">
    <name type="scientific">Streptomyces heilongjiangensis</name>
    <dbReference type="NCBI Taxonomy" id="945052"/>
    <lineage>
        <taxon>Bacteria</taxon>
        <taxon>Bacillati</taxon>
        <taxon>Actinomycetota</taxon>
        <taxon>Actinomycetes</taxon>
        <taxon>Kitasatosporales</taxon>
        <taxon>Streptomycetaceae</taxon>
        <taxon>Streptomyces</taxon>
    </lineage>
</organism>
<dbReference type="Proteomes" id="UP001596112">
    <property type="component" value="Unassembled WGS sequence"/>
</dbReference>
<accession>A0ABW1AZH6</accession>
<evidence type="ECO:0000313" key="2">
    <source>
        <dbReference type="EMBL" id="MFC5806249.1"/>
    </source>
</evidence>
<evidence type="ECO:0000313" key="3">
    <source>
        <dbReference type="Proteomes" id="UP001596112"/>
    </source>
</evidence>
<feature type="region of interest" description="Disordered" evidence="1">
    <location>
        <begin position="101"/>
        <end position="120"/>
    </location>
</feature>
<comment type="caution">
    <text evidence="2">The sequence shown here is derived from an EMBL/GenBank/DDBJ whole genome shotgun (WGS) entry which is preliminary data.</text>
</comment>
<protein>
    <submittedName>
        <fullName evidence="2">Uncharacterized protein</fullName>
    </submittedName>
</protein>
<sequence length="120" mass="12341">MASATPPLTPEQAVELVRARYARPRSADGSPAELHVHEFDVGYLVYAVLPPRADPSGRPLPAPPGGATVVVSKETGETVTVPNLPAEQAVALYRRGLLRSAAGGGQEEGRHAGAVAADPG</sequence>
<dbReference type="EMBL" id="JBHSNZ010000001">
    <property type="protein sequence ID" value="MFC5806249.1"/>
    <property type="molecule type" value="Genomic_DNA"/>
</dbReference>
<evidence type="ECO:0000256" key="1">
    <source>
        <dbReference type="SAM" id="MobiDB-lite"/>
    </source>
</evidence>